<organism evidence="1 2">
    <name type="scientific">Deinococcus arenae</name>
    <dbReference type="NCBI Taxonomy" id="1452751"/>
    <lineage>
        <taxon>Bacteria</taxon>
        <taxon>Thermotogati</taxon>
        <taxon>Deinococcota</taxon>
        <taxon>Deinococci</taxon>
        <taxon>Deinococcales</taxon>
        <taxon>Deinococcaceae</taxon>
        <taxon>Deinococcus</taxon>
    </lineage>
</organism>
<dbReference type="EMBL" id="BMQG01000004">
    <property type="protein sequence ID" value="GGM39369.1"/>
    <property type="molecule type" value="Genomic_DNA"/>
</dbReference>
<protein>
    <submittedName>
        <fullName evidence="1">Uncharacterized protein</fullName>
    </submittedName>
</protein>
<evidence type="ECO:0000313" key="2">
    <source>
        <dbReference type="Proteomes" id="UP000600547"/>
    </source>
</evidence>
<dbReference type="Proteomes" id="UP000600547">
    <property type="component" value="Unassembled WGS sequence"/>
</dbReference>
<proteinExistence type="predicted"/>
<dbReference type="AlphaFoldDB" id="A0A8H9L7F9"/>
<dbReference type="RefSeq" id="WP_110831327.1">
    <property type="nucleotide sequence ID" value="NZ_BMQG01000004.1"/>
</dbReference>
<gene>
    <name evidence="1" type="ORF">GCM10008956_14760</name>
</gene>
<reference evidence="2" key="1">
    <citation type="journal article" date="2019" name="Int. J. Syst. Evol. Microbiol.">
        <title>The Global Catalogue of Microorganisms (GCM) 10K type strain sequencing project: providing services to taxonomists for standard genome sequencing and annotation.</title>
        <authorList>
            <consortium name="The Broad Institute Genomics Platform"/>
            <consortium name="The Broad Institute Genome Sequencing Center for Infectious Disease"/>
            <person name="Wu L."/>
            <person name="Ma J."/>
        </authorList>
    </citation>
    <scope>NUCLEOTIDE SEQUENCE [LARGE SCALE GENOMIC DNA]</scope>
    <source>
        <strain evidence="2">JCM 31047</strain>
    </source>
</reference>
<keyword evidence="2" id="KW-1185">Reference proteome</keyword>
<sequence>MTDAELAAISERVERATPGPWYPIVTDDELYQGAVYVGREARGRLSEVGLYVDDGRGKKLLVEGEIDDESVIAITCLQFPRLAYQNACDDNALFIAHARDDMPRLLAEVRRLRALLAQQP</sequence>
<evidence type="ECO:0000313" key="1">
    <source>
        <dbReference type="EMBL" id="GGM39369.1"/>
    </source>
</evidence>
<name>A0A8H9L7F9_9DEIO</name>
<comment type="caution">
    <text evidence="1">The sequence shown here is derived from an EMBL/GenBank/DDBJ whole genome shotgun (WGS) entry which is preliminary data.</text>
</comment>
<accession>A0A8H9L7F9</accession>